<dbReference type="InterPro" id="IPR029149">
    <property type="entry name" value="Creatin/AminoP/Spt16_N"/>
</dbReference>
<dbReference type="CDD" id="cd01085">
    <property type="entry name" value="APP"/>
    <property type="match status" value="1"/>
</dbReference>
<evidence type="ECO:0000256" key="3">
    <source>
        <dbReference type="ARBA" id="ARBA00022723"/>
    </source>
</evidence>
<feature type="region of interest" description="Disordered" evidence="6">
    <location>
        <begin position="292"/>
        <end position="312"/>
    </location>
</feature>
<dbReference type="SUPFAM" id="SSF55920">
    <property type="entry name" value="Creatinase/aminopeptidase"/>
    <property type="match status" value="1"/>
</dbReference>
<dbReference type="InterPro" id="IPR033740">
    <property type="entry name" value="Pept_M24B"/>
</dbReference>
<organism evidence="10 11">
    <name type="scientific">Cutaneotrichosporon cavernicola</name>
    <dbReference type="NCBI Taxonomy" id="279322"/>
    <lineage>
        <taxon>Eukaryota</taxon>
        <taxon>Fungi</taxon>
        <taxon>Dikarya</taxon>
        <taxon>Basidiomycota</taxon>
        <taxon>Agaricomycotina</taxon>
        <taxon>Tremellomycetes</taxon>
        <taxon>Trichosporonales</taxon>
        <taxon>Trichosporonaceae</taxon>
        <taxon>Cutaneotrichosporon</taxon>
    </lineage>
</organism>
<dbReference type="Gene3D" id="3.90.230.10">
    <property type="entry name" value="Creatinase/methionine aminopeptidase superfamily"/>
    <property type="match status" value="1"/>
</dbReference>
<evidence type="ECO:0000313" key="10">
    <source>
        <dbReference type="EMBL" id="BEI91530.1"/>
    </source>
</evidence>
<dbReference type="InterPro" id="IPR000994">
    <property type="entry name" value="Pept_M24"/>
</dbReference>
<keyword evidence="4" id="KW-0378">Hydrolase</keyword>
<dbReference type="PANTHER" id="PTHR43763:SF6">
    <property type="entry name" value="XAA-PRO AMINOPEPTIDASE 1"/>
    <property type="match status" value="1"/>
</dbReference>
<feature type="domain" description="Peptidase M24 C-terminal" evidence="9">
    <location>
        <begin position="591"/>
        <end position="654"/>
    </location>
</feature>
<evidence type="ECO:0000313" key="11">
    <source>
        <dbReference type="Proteomes" id="UP001233271"/>
    </source>
</evidence>
<dbReference type="AlphaFoldDB" id="A0AA48QVN6"/>
<dbReference type="InterPro" id="IPR050422">
    <property type="entry name" value="X-Pro_aminopeptidase_P"/>
</dbReference>
<evidence type="ECO:0008006" key="12">
    <source>
        <dbReference type="Google" id="ProtNLM"/>
    </source>
</evidence>
<accession>A0AA48QVN6</accession>
<keyword evidence="5" id="KW-0464">Manganese</keyword>
<evidence type="ECO:0000259" key="8">
    <source>
        <dbReference type="Pfam" id="PF01321"/>
    </source>
</evidence>
<keyword evidence="3" id="KW-0479">Metal-binding</keyword>
<dbReference type="InterPro" id="IPR000587">
    <property type="entry name" value="Creatinase_N"/>
</dbReference>
<evidence type="ECO:0000256" key="6">
    <source>
        <dbReference type="SAM" id="MobiDB-lite"/>
    </source>
</evidence>
<sequence>MAMDARARLSALRELMRERNIGVYVVPSGDAHSSEYLAPCDARRAFLTGFTGSAGLAVVTQTEALCWTDGRYFLQAGNQLSSDWTLMKAGLPETPTWNNWLKELGPTTRVGVDPTVISEKEAAPLATALATDPTRALVPIRDNLVDAIWAERASRPANPIFQLVDEYAGQSVGDKIKALREKLTEIGSPGFVVSALDEVAWLFNLRGSDIPYNPVFFGYAIVTRHDATLFANPASITPEVKEYLQKNNVAVLDYDKVWQALESWKVQLSGERVEKEAADKAAKEAAVAAAEHGEVPTKVPASEPAVAKKEEKKDPKLVKSDKVLIGNSASWAIADALGKDNFEVRRSLIEDAKARKNATEIEGFRRAHIRDGAALCRYFAWLEEALGNGEQWNEFDASKQLESFRKENKLFMGLSFDTISSTGANGAIIHYSASETNSSIIDPSKVYLCDSGGQYMDGTTDTTRTVHFGTPTAAEKRAFTRVLQGLIGLDTAVFPAGTTGFVLDALARRPLWLDGLDYRHGTAHGVGHFLNVHEGPQGIGPRPAYNEIGLQEGMVLSNEPGYYEDGSFGVRTENVMAIRHATTPKNFGDKGYLEFENFTTVPIQTSLLDLGLLTAAETEWLNTYHADVLAKVRPELEGHGDARAIAWLERHCVPV</sequence>
<dbReference type="EMBL" id="AP028215">
    <property type="protein sequence ID" value="BEI91530.1"/>
    <property type="molecule type" value="Genomic_DNA"/>
</dbReference>
<evidence type="ECO:0000256" key="1">
    <source>
        <dbReference type="ARBA" id="ARBA00001936"/>
    </source>
</evidence>
<dbReference type="Gene3D" id="3.40.350.10">
    <property type="entry name" value="Creatinase/prolidase N-terminal domain"/>
    <property type="match status" value="2"/>
</dbReference>
<evidence type="ECO:0000256" key="4">
    <source>
        <dbReference type="ARBA" id="ARBA00022801"/>
    </source>
</evidence>
<dbReference type="SUPFAM" id="SSF53092">
    <property type="entry name" value="Creatinase/prolidase N-terminal domain"/>
    <property type="match status" value="1"/>
</dbReference>
<dbReference type="Pfam" id="PF00557">
    <property type="entry name" value="Peptidase_M24"/>
    <property type="match status" value="1"/>
</dbReference>
<keyword evidence="11" id="KW-1185">Reference proteome</keyword>
<dbReference type="Pfam" id="PF01321">
    <property type="entry name" value="Creatinase_N"/>
    <property type="match status" value="1"/>
</dbReference>
<protein>
    <recommendedName>
        <fullName evidence="12">Creatinase/aminopeptidase</fullName>
    </recommendedName>
</protein>
<dbReference type="PANTHER" id="PTHR43763">
    <property type="entry name" value="XAA-PRO AMINOPEPTIDASE 1"/>
    <property type="match status" value="1"/>
</dbReference>
<dbReference type="RefSeq" id="XP_060456795.1">
    <property type="nucleotide sequence ID" value="XM_060600175.1"/>
</dbReference>
<dbReference type="FunFam" id="3.90.230.10:FF:000007">
    <property type="entry name" value="Xaa-Pro aminopeptidase P"/>
    <property type="match status" value="1"/>
</dbReference>
<proteinExistence type="inferred from homology"/>
<name>A0AA48QVN6_9TREE</name>
<dbReference type="InterPro" id="IPR032416">
    <property type="entry name" value="Peptidase_M24_C"/>
</dbReference>
<reference evidence="10" key="1">
    <citation type="journal article" date="2023" name="BMC Genomics">
        <title>Chromosome-level genome assemblies of Cutaneotrichosporon spp. (Trichosporonales, Basidiomycota) reveal imbalanced evolution between nucleotide sequences and chromosome synteny.</title>
        <authorList>
            <person name="Kobayashi Y."/>
            <person name="Kayamori A."/>
            <person name="Aoki K."/>
            <person name="Shiwa Y."/>
            <person name="Matsutani M."/>
            <person name="Fujita N."/>
            <person name="Sugita T."/>
            <person name="Iwasaki W."/>
            <person name="Tanaka N."/>
            <person name="Takashima M."/>
        </authorList>
    </citation>
    <scope>NUCLEOTIDE SEQUENCE</scope>
    <source>
        <strain evidence="10">HIS019</strain>
    </source>
</reference>
<dbReference type="GO" id="GO:0046872">
    <property type="term" value="F:metal ion binding"/>
    <property type="evidence" value="ECO:0007669"/>
    <property type="project" value="UniProtKB-KW"/>
</dbReference>
<evidence type="ECO:0000256" key="5">
    <source>
        <dbReference type="ARBA" id="ARBA00023211"/>
    </source>
</evidence>
<comment type="cofactor">
    <cofactor evidence="1">
        <name>Mn(2+)</name>
        <dbReference type="ChEBI" id="CHEBI:29035"/>
    </cofactor>
</comment>
<gene>
    <name evidence="10" type="primary">AMPP</name>
    <name evidence="10" type="ORF">CcaverHIS019_0403500</name>
</gene>
<feature type="domain" description="Peptidase M24" evidence="7">
    <location>
        <begin position="363"/>
        <end position="579"/>
    </location>
</feature>
<dbReference type="Proteomes" id="UP001233271">
    <property type="component" value="Chromosome 4"/>
</dbReference>
<dbReference type="KEGG" id="ccac:CcaHIS019_0403500"/>
<evidence type="ECO:0000256" key="2">
    <source>
        <dbReference type="ARBA" id="ARBA00008766"/>
    </source>
</evidence>
<evidence type="ECO:0000259" key="7">
    <source>
        <dbReference type="Pfam" id="PF00557"/>
    </source>
</evidence>
<dbReference type="GO" id="GO:0070006">
    <property type="term" value="F:metalloaminopeptidase activity"/>
    <property type="evidence" value="ECO:0007669"/>
    <property type="project" value="InterPro"/>
</dbReference>
<comment type="similarity">
    <text evidence="2">Belongs to the peptidase M24B family.</text>
</comment>
<dbReference type="Pfam" id="PF16189">
    <property type="entry name" value="Creatinase_N_2"/>
    <property type="match status" value="1"/>
</dbReference>
<dbReference type="InterPro" id="IPR036005">
    <property type="entry name" value="Creatinase/aminopeptidase-like"/>
</dbReference>
<dbReference type="Pfam" id="PF16188">
    <property type="entry name" value="Peptidase_M24_C"/>
    <property type="match status" value="1"/>
</dbReference>
<feature type="domain" description="Creatinase N-terminal" evidence="8">
    <location>
        <begin position="8"/>
        <end position="140"/>
    </location>
</feature>
<dbReference type="GeneID" id="85495400"/>
<dbReference type="FunFam" id="3.40.350.10:FF:000003">
    <property type="entry name" value="Xaa-pro aminopeptidase P"/>
    <property type="match status" value="1"/>
</dbReference>
<evidence type="ECO:0000259" key="9">
    <source>
        <dbReference type="Pfam" id="PF16188"/>
    </source>
</evidence>
<dbReference type="GO" id="GO:0005737">
    <property type="term" value="C:cytoplasm"/>
    <property type="evidence" value="ECO:0007669"/>
    <property type="project" value="UniProtKB-ARBA"/>
</dbReference>